<comment type="caution">
    <text evidence="1">The sequence shown here is derived from an EMBL/GenBank/DDBJ whole genome shotgun (WGS) entry which is preliminary data.</text>
</comment>
<accession>A0ABW5G602</accession>
<dbReference type="Pfam" id="PF10604">
    <property type="entry name" value="Polyketide_cyc2"/>
    <property type="match status" value="1"/>
</dbReference>
<dbReference type="InterPro" id="IPR019587">
    <property type="entry name" value="Polyketide_cyclase/dehydratase"/>
</dbReference>
<proteinExistence type="predicted"/>
<dbReference type="Gene3D" id="3.30.530.20">
    <property type="match status" value="1"/>
</dbReference>
<sequence>MGWTATRYADTPSLEIAIWVDAPPERVWSEISDIEAMASISTELQRVEWLDGATGPAEGALFVGYNSHPLVGEWQTTSRIIAYARPEVIAWDVIGDNQVPATRWRFTLEPSEGGTSLRQWVQVGPGTGGLSATIEQEPDKEEEVMSYRLREIEGGMNSTLAEVKRRSEK</sequence>
<reference evidence="2" key="1">
    <citation type="journal article" date="2019" name="Int. J. Syst. Evol. Microbiol.">
        <title>The Global Catalogue of Microorganisms (GCM) 10K type strain sequencing project: providing services to taxonomists for standard genome sequencing and annotation.</title>
        <authorList>
            <consortium name="The Broad Institute Genomics Platform"/>
            <consortium name="The Broad Institute Genome Sequencing Center for Infectious Disease"/>
            <person name="Wu L."/>
            <person name="Ma J."/>
        </authorList>
    </citation>
    <scope>NUCLEOTIDE SEQUENCE [LARGE SCALE GENOMIC DNA]</scope>
    <source>
        <strain evidence="2">CGMCC 4.7645</strain>
    </source>
</reference>
<dbReference type="RefSeq" id="WP_378270957.1">
    <property type="nucleotide sequence ID" value="NZ_JBHUKR010000024.1"/>
</dbReference>
<protein>
    <submittedName>
        <fullName evidence="1">SRPBCC family protein</fullName>
    </submittedName>
</protein>
<keyword evidence="2" id="KW-1185">Reference proteome</keyword>
<gene>
    <name evidence="1" type="ORF">ACFSXZ_37625</name>
</gene>
<dbReference type="CDD" id="cd07812">
    <property type="entry name" value="SRPBCC"/>
    <property type="match status" value="1"/>
</dbReference>
<dbReference type="EMBL" id="JBHUKR010000024">
    <property type="protein sequence ID" value="MFD2422065.1"/>
    <property type="molecule type" value="Genomic_DNA"/>
</dbReference>
<organism evidence="1 2">
    <name type="scientific">Amycolatopsis pigmentata</name>
    <dbReference type="NCBI Taxonomy" id="450801"/>
    <lineage>
        <taxon>Bacteria</taxon>
        <taxon>Bacillati</taxon>
        <taxon>Actinomycetota</taxon>
        <taxon>Actinomycetes</taxon>
        <taxon>Pseudonocardiales</taxon>
        <taxon>Pseudonocardiaceae</taxon>
        <taxon>Amycolatopsis</taxon>
    </lineage>
</organism>
<dbReference type="InterPro" id="IPR023393">
    <property type="entry name" value="START-like_dom_sf"/>
</dbReference>
<name>A0ABW5G602_9PSEU</name>
<evidence type="ECO:0000313" key="2">
    <source>
        <dbReference type="Proteomes" id="UP001597417"/>
    </source>
</evidence>
<dbReference type="SUPFAM" id="SSF55961">
    <property type="entry name" value="Bet v1-like"/>
    <property type="match status" value="1"/>
</dbReference>
<evidence type="ECO:0000313" key="1">
    <source>
        <dbReference type="EMBL" id="MFD2422065.1"/>
    </source>
</evidence>
<dbReference type="Proteomes" id="UP001597417">
    <property type="component" value="Unassembled WGS sequence"/>
</dbReference>